<accession>A0ABQ4QGH3</accession>
<dbReference type="EC" id="4.2.99.18" evidence="15"/>
<dbReference type="Gene3D" id="1.10.8.50">
    <property type="match status" value="1"/>
</dbReference>
<evidence type="ECO:0000256" key="10">
    <source>
        <dbReference type="ARBA" id="ARBA00023204"/>
    </source>
</evidence>
<keyword evidence="11 15" id="KW-0456">Lyase</keyword>
<keyword evidence="10 15" id="KW-0234">DNA repair</keyword>
<dbReference type="PROSITE" id="PS51068">
    <property type="entry name" value="FPG_CAT"/>
    <property type="match status" value="1"/>
</dbReference>
<keyword evidence="7 15" id="KW-0378">Hydrolase</keyword>
<dbReference type="PROSITE" id="PS51066">
    <property type="entry name" value="ZF_FPG_2"/>
    <property type="match status" value="1"/>
</dbReference>
<protein>
    <recommendedName>
        <fullName evidence="15">Formamidopyrimidine-DNA glycosylase</fullName>
        <shortName evidence="15">Fapy-DNA glycosylase</shortName>
        <ecNumber evidence="15">3.2.2.23</ecNumber>
    </recommendedName>
    <alternativeName>
        <fullName evidence="15">DNA-(apurinic or apyrimidinic site) lyase MutM</fullName>
        <shortName evidence="15">AP lyase MutM</shortName>
        <ecNumber evidence="15">4.2.99.18</ecNumber>
    </alternativeName>
</protein>
<dbReference type="Pfam" id="PF06831">
    <property type="entry name" value="H2TH"/>
    <property type="match status" value="1"/>
</dbReference>
<comment type="similarity">
    <text evidence="2 15">Belongs to the FPG family.</text>
</comment>
<dbReference type="Pfam" id="PF06827">
    <property type="entry name" value="zf-FPG_IleRS"/>
    <property type="match status" value="1"/>
</dbReference>
<comment type="function">
    <text evidence="15">Involved in base excision repair of DNA damaged by oxidation or by mutagenic agents. Acts as DNA glycosylase that recognizes and removes damaged bases. Has a preference for oxidized purines, such as 7,8-dihydro-8-oxoguanine (8-oxoG). Has AP (apurinic/apyrimidinic) lyase activity and introduces nicks in the DNA strand. Cleaves the DNA backbone by beta-delta elimination to generate a single-strand break at the site of the removed base with both 3'- and 5'-phosphates.</text>
</comment>
<keyword evidence="13 15" id="KW-0326">Glycosidase</keyword>
<dbReference type="EC" id="3.2.2.23" evidence="15"/>
<dbReference type="Proteomes" id="UP001055117">
    <property type="component" value="Unassembled WGS sequence"/>
</dbReference>
<keyword evidence="19" id="KW-1185">Reference proteome</keyword>
<dbReference type="HAMAP" id="MF_00103">
    <property type="entry name" value="Fapy_DNA_glycosyl"/>
    <property type="match status" value="1"/>
</dbReference>
<keyword evidence="12 15" id="KW-0511">Multifunctional enzyme</keyword>
<keyword evidence="4 15" id="KW-0479">Metal-binding</keyword>
<evidence type="ECO:0000256" key="4">
    <source>
        <dbReference type="ARBA" id="ARBA00022723"/>
    </source>
</evidence>
<feature type="domain" description="FPG-type" evidence="16">
    <location>
        <begin position="281"/>
        <end position="317"/>
    </location>
</feature>
<comment type="catalytic activity">
    <reaction evidence="1 15">
        <text>Hydrolysis of DNA containing ring-opened 7-methylguanine residues, releasing 2,6-diamino-4-hydroxy-5-(N-methyl)formamidopyrimidine.</text>
        <dbReference type="EC" id="3.2.2.23"/>
    </reaction>
</comment>
<evidence type="ECO:0000256" key="3">
    <source>
        <dbReference type="ARBA" id="ARBA00011245"/>
    </source>
</evidence>
<evidence type="ECO:0000256" key="13">
    <source>
        <dbReference type="ARBA" id="ARBA00023295"/>
    </source>
</evidence>
<dbReference type="InterPro" id="IPR020629">
    <property type="entry name" value="FPG_Glyclase"/>
</dbReference>
<dbReference type="NCBIfam" id="NF002211">
    <property type="entry name" value="PRK01103.1"/>
    <property type="match status" value="1"/>
</dbReference>
<feature type="binding site" evidence="15">
    <location>
        <position position="128"/>
    </location>
    <ligand>
        <name>DNA</name>
        <dbReference type="ChEBI" id="CHEBI:16991"/>
    </ligand>
</feature>
<feature type="active site" description="Schiff-base intermediate with DNA" evidence="15">
    <location>
        <position position="24"/>
    </location>
</feature>
<dbReference type="SMART" id="SM01232">
    <property type="entry name" value="H2TH"/>
    <property type="match status" value="1"/>
</dbReference>
<evidence type="ECO:0000256" key="11">
    <source>
        <dbReference type="ARBA" id="ARBA00023239"/>
    </source>
</evidence>
<name>A0ABQ4QGH3_9HYPH</name>
<dbReference type="InterPro" id="IPR035937">
    <property type="entry name" value="FPG_N"/>
</dbReference>
<evidence type="ECO:0000259" key="16">
    <source>
        <dbReference type="PROSITE" id="PS51066"/>
    </source>
</evidence>
<dbReference type="CDD" id="cd08966">
    <property type="entry name" value="EcFpg-like_N"/>
    <property type="match status" value="1"/>
</dbReference>
<dbReference type="Gene3D" id="3.20.190.10">
    <property type="entry name" value="MutM-like, N-terminal"/>
    <property type="match status" value="1"/>
</dbReference>
<dbReference type="InterPro" id="IPR012319">
    <property type="entry name" value="FPG_cat"/>
</dbReference>
<dbReference type="SUPFAM" id="SSF81624">
    <property type="entry name" value="N-terminal domain of MutM-like DNA repair proteins"/>
    <property type="match status" value="1"/>
</dbReference>
<comment type="cofactor">
    <cofactor evidence="15">
        <name>Zn(2+)</name>
        <dbReference type="ChEBI" id="CHEBI:29105"/>
    </cofactor>
    <text evidence="15">Binds 1 zinc ion per subunit.</text>
</comment>
<reference evidence="18 19" key="1">
    <citation type="journal article" date="2021" name="Front. Microbiol.">
        <title>Comprehensive Comparative Genomics and Phenotyping of Methylobacterium Species.</title>
        <authorList>
            <person name="Alessa O."/>
            <person name="Ogura Y."/>
            <person name="Fujitani Y."/>
            <person name="Takami H."/>
            <person name="Hayashi T."/>
            <person name="Sahin N."/>
            <person name="Tani A."/>
        </authorList>
    </citation>
    <scope>NUCLEOTIDE SEQUENCE [LARGE SCALE GENOMIC DNA]</scope>
    <source>
        <strain evidence="18 19">DSM 23679</strain>
    </source>
</reference>
<evidence type="ECO:0000256" key="14">
    <source>
        <dbReference type="ARBA" id="ARBA00044632"/>
    </source>
</evidence>
<evidence type="ECO:0000313" key="19">
    <source>
        <dbReference type="Proteomes" id="UP001055117"/>
    </source>
</evidence>
<proteinExistence type="inferred from homology"/>
<comment type="catalytic activity">
    <reaction evidence="14 15">
        <text>2'-deoxyribonucleotide-(2'-deoxyribose 5'-phosphate)-2'-deoxyribonucleotide-DNA = a 3'-end 2'-deoxyribonucleotide-(2,3-dehydro-2,3-deoxyribose 5'-phosphate)-DNA + a 5'-end 5'-phospho-2'-deoxyribonucleoside-DNA + H(+)</text>
        <dbReference type="Rhea" id="RHEA:66592"/>
        <dbReference type="Rhea" id="RHEA-COMP:13180"/>
        <dbReference type="Rhea" id="RHEA-COMP:16897"/>
        <dbReference type="Rhea" id="RHEA-COMP:17067"/>
        <dbReference type="ChEBI" id="CHEBI:15378"/>
        <dbReference type="ChEBI" id="CHEBI:136412"/>
        <dbReference type="ChEBI" id="CHEBI:157695"/>
        <dbReference type="ChEBI" id="CHEBI:167181"/>
        <dbReference type="EC" id="4.2.99.18"/>
    </reaction>
</comment>
<evidence type="ECO:0000256" key="9">
    <source>
        <dbReference type="ARBA" id="ARBA00023125"/>
    </source>
</evidence>
<feature type="active site" description="Proton donor; for beta-elimination activity" evidence="15">
    <location>
        <position position="80"/>
    </location>
</feature>
<keyword evidence="6 15" id="KW-0863">Zinc-finger</keyword>
<dbReference type="InterPro" id="IPR010979">
    <property type="entry name" value="Ribosomal_uS13-like_H2TH"/>
</dbReference>
<dbReference type="Pfam" id="PF01149">
    <property type="entry name" value="Fapy_DNA_glyco"/>
    <property type="match status" value="1"/>
</dbReference>
<dbReference type="NCBIfam" id="TIGR00577">
    <property type="entry name" value="fpg"/>
    <property type="match status" value="1"/>
</dbReference>
<feature type="active site" description="Proton donor" evidence="15">
    <location>
        <position position="25"/>
    </location>
</feature>
<dbReference type="InterPro" id="IPR000214">
    <property type="entry name" value="Znf_DNA_glyclase/AP_lyase"/>
</dbReference>
<evidence type="ECO:0000313" key="18">
    <source>
        <dbReference type="EMBL" id="GJD44356.1"/>
    </source>
</evidence>
<sequence>MAAPRADIQLSRSDAPRDIHRTMPELPEVETVRRGLAPAMVGATFSRVTLRRPNLRFPFPDDFSARLEGRRVTSLARRAKYLTAGLDSGETLIMHLGMSGRFDVAMPDGSNTSPGDFYLDGALGTPKHDHVVMAMGNGATVTYNDARRFGFMDLVPTDTLAACRHFAAMGIEPLSAELTGATIARLFRHKITPLKAALLDQRLIAGLGNIYVCEALHRAGLHPEAAAGTLAKADGGPTPKARLLAKVIGEVLTEAVAAGGSTLRDYAHTDGTSGAFQQAFRVYDRVGEACRTKGCGGTVGRIVQSGRSTFFCATCQPASARAIPR</sequence>
<evidence type="ECO:0000256" key="7">
    <source>
        <dbReference type="ARBA" id="ARBA00022801"/>
    </source>
</evidence>
<dbReference type="EMBL" id="BPQG01000032">
    <property type="protein sequence ID" value="GJD44356.1"/>
    <property type="molecule type" value="Genomic_DNA"/>
</dbReference>
<dbReference type="PROSITE" id="PS01242">
    <property type="entry name" value="ZF_FPG_1"/>
    <property type="match status" value="1"/>
</dbReference>
<feature type="active site" description="Proton donor; for delta-elimination activity" evidence="15">
    <location>
        <position position="307"/>
    </location>
</feature>
<feature type="domain" description="Formamidopyrimidine-DNA glycosylase catalytic" evidence="17">
    <location>
        <begin position="24"/>
        <end position="150"/>
    </location>
</feature>
<dbReference type="PANTHER" id="PTHR22993:SF9">
    <property type="entry name" value="FORMAMIDOPYRIMIDINE-DNA GLYCOSYLASE"/>
    <property type="match status" value="1"/>
</dbReference>
<dbReference type="PANTHER" id="PTHR22993">
    <property type="entry name" value="FORMAMIDOPYRIMIDINE-DNA GLYCOSYLASE"/>
    <property type="match status" value="1"/>
</dbReference>
<evidence type="ECO:0000256" key="6">
    <source>
        <dbReference type="ARBA" id="ARBA00022771"/>
    </source>
</evidence>
<organism evidence="18 19">
    <name type="scientific">Methylobacterium cerastii</name>
    <dbReference type="NCBI Taxonomy" id="932741"/>
    <lineage>
        <taxon>Bacteria</taxon>
        <taxon>Pseudomonadati</taxon>
        <taxon>Pseudomonadota</taxon>
        <taxon>Alphaproteobacteria</taxon>
        <taxon>Hyphomicrobiales</taxon>
        <taxon>Methylobacteriaceae</taxon>
        <taxon>Methylobacterium</taxon>
    </lineage>
</organism>
<dbReference type="SUPFAM" id="SSF46946">
    <property type="entry name" value="S13-like H2TH domain"/>
    <property type="match status" value="1"/>
</dbReference>
<dbReference type="InterPro" id="IPR015887">
    <property type="entry name" value="DNA_glyclase_Znf_dom_DNA_BS"/>
</dbReference>
<gene>
    <name evidence="15 18" type="primary">mutM</name>
    <name evidence="15" type="synonym">fpg</name>
    <name evidence="18" type="ORF">AFCDBAGC_2223</name>
</gene>
<evidence type="ECO:0000256" key="12">
    <source>
        <dbReference type="ARBA" id="ARBA00023268"/>
    </source>
</evidence>
<feature type="binding site" evidence="15">
    <location>
        <position position="190"/>
    </location>
    <ligand>
        <name>DNA</name>
        <dbReference type="ChEBI" id="CHEBI:16991"/>
    </ligand>
</feature>
<evidence type="ECO:0000256" key="5">
    <source>
        <dbReference type="ARBA" id="ARBA00022763"/>
    </source>
</evidence>
<dbReference type="InterPro" id="IPR015886">
    <property type="entry name" value="H2TH_FPG"/>
</dbReference>
<evidence type="ECO:0000259" key="17">
    <source>
        <dbReference type="PROSITE" id="PS51068"/>
    </source>
</evidence>
<evidence type="ECO:0000256" key="8">
    <source>
        <dbReference type="ARBA" id="ARBA00022833"/>
    </source>
</evidence>
<keyword evidence="8 15" id="KW-0862">Zinc</keyword>
<dbReference type="SMART" id="SM00898">
    <property type="entry name" value="Fapy_DNA_glyco"/>
    <property type="match status" value="1"/>
</dbReference>
<evidence type="ECO:0000256" key="2">
    <source>
        <dbReference type="ARBA" id="ARBA00009409"/>
    </source>
</evidence>
<evidence type="ECO:0000256" key="1">
    <source>
        <dbReference type="ARBA" id="ARBA00001668"/>
    </source>
</evidence>
<comment type="subunit">
    <text evidence="3 15">Monomer.</text>
</comment>
<keyword evidence="5 15" id="KW-0227">DNA damage</keyword>
<dbReference type="InterPro" id="IPR010663">
    <property type="entry name" value="Znf_FPG/IleRS"/>
</dbReference>
<dbReference type="SUPFAM" id="SSF57716">
    <property type="entry name" value="Glucocorticoid receptor-like (DNA-binding domain)"/>
    <property type="match status" value="1"/>
</dbReference>
<evidence type="ECO:0000256" key="15">
    <source>
        <dbReference type="HAMAP-Rule" id="MF_00103"/>
    </source>
</evidence>
<comment type="caution">
    <text evidence="18">The sequence shown here is derived from an EMBL/GenBank/DDBJ whole genome shotgun (WGS) entry which is preliminary data.</text>
</comment>
<keyword evidence="9 15" id="KW-0238">DNA-binding</keyword>
<feature type="binding site" evidence="15">
    <location>
        <position position="147"/>
    </location>
    <ligand>
        <name>DNA</name>
        <dbReference type="ChEBI" id="CHEBI:16991"/>
    </ligand>
</feature>